<evidence type="ECO:0000256" key="3">
    <source>
        <dbReference type="ARBA" id="ARBA00022630"/>
    </source>
</evidence>
<keyword evidence="5" id="KW-0819">tRNA processing</keyword>
<dbReference type="AlphaFoldDB" id="A0A9C9TG40"/>
<accession>A0A9C9TG40</accession>
<keyword evidence="4" id="KW-0288">FMN</keyword>
<feature type="region of interest" description="Disordered" evidence="8">
    <location>
        <begin position="1"/>
        <end position="23"/>
    </location>
</feature>
<proteinExistence type="inferred from homology"/>
<dbReference type="InterPro" id="IPR018517">
    <property type="entry name" value="tRNA_hU_synthase_CS"/>
</dbReference>
<evidence type="ECO:0000256" key="1">
    <source>
        <dbReference type="ARBA" id="ARBA00001917"/>
    </source>
</evidence>
<gene>
    <name evidence="10" type="primary">dusB</name>
    <name evidence="10" type="ORF">ENH89_02895</name>
</gene>
<dbReference type="PANTHER" id="PTHR45846">
    <property type="entry name" value="TRNA-DIHYDROURIDINE(47) SYNTHASE [NAD(P)(+)]-LIKE"/>
    <property type="match status" value="1"/>
</dbReference>
<dbReference type="SUPFAM" id="SSF51395">
    <property type="entry name" value="FMN-linked oxidoreductases"/>
    <property type="match status" value="1"/>
</dbReference>
<dbReference type="CDD" id="cd02801">
    <property type="entry name" value="DUS_like_FMN"/>
    <property type="match status" value="1"/>
</dbReference>
<sequence>MRESTQPGKCSETGAWRSTPRGVEQPLAVGPNRLDNRVFLAPLSGISDVAFRRLARRFGAGLVVSEMVASGEFVKGCDASAMRAMRDGSGTHAVQLAGRDPKWMRQAAERLADLGVDIIDINMGCPAKKVVGGLSGSALMREPDLALRIVEATVAGAGDIPVTLKMRLGWDRTSINAPELAARAEAAGVRMITVHGRTRADFYEGKADWPAIAAVRDVVTVPVVANGDLTHSHQLEPMLASSRADAVMVGRGAQGRPWLPGLLAGRVGLKDLSAIRLFDLVEEHYDMMLAHYGLKVGVRHARKHLGWYLDRFGGSVGPITVADRASVMAGREPAGVVICLRHLFGDARLSDVEPTFQHDFLRDAA</sequence>
<evidence type="ECO:0000256" key="4">
    <source>
        <dbReference type="ARBA" id="ARBA00022643"/>
    </source>
</evidence>
<evidence type="ECO:0000256" key="8">
    <source>
        <dbReference type="SAM" id="MobiDB-lite"/>
    </source>
</evidence>
<comment type="cofactor">
    <cofactor evidence="1">
        <name>FMN</name>
        <dbReference type="ChEBI" id="CHEBI:58210"/>
    </cofactor>
</comment>
<organism evidence="10 11">
    <name type="scientific">Aurantimonas coralicida</name>
    <dbReference type="NCBI Taxonomy" id="182270"/>
    <lineage>
        <taxon>Bacteria</taxon>
        <taxon>Pseudomonadati</taxon>
        <taxon>Pseudomonadota</taxon>
        <taxon>Alphaproteobacteria</taxon>
        <taxon>Hyphomicrobiales</taxon>
        <taxon>Aurantimonadaceae</taxon>
        <taxon>Aurantimonas</taxon>
    </lineage>
</organism>
<dbReference type="InterPro" id="IPR004652">
    <property type="entry name" value="DusB-like"/>
</dbReference>
<evidence type="ECO:0000256" key="2">
    <source>
        <dbReference type="ARBA" id="ARBA00009542"/>
    </source>
</evidence>
<keyword evidence="6" id="KW-0521">NADP</keyword>
<evidence type="ECO:0000256" key="5">
    <source>
        <dbReference type="ARBA" id="ARBA00022694"/>
    </source>
</evidence>
<dbReference type="Pfam" id="PF01207">
    <property type="entry name" value="Dus"/>
    <property type="match status" value="1"/>
</dbReference>
<evidence type="ECO:0000313" key="10">
    <source>
        <dbReference type="EMBL" id="HET99327.1"/>
    </source>
</evidence>
<evidence type="ECO:0000313" key="11">
    <source>
        <dbReference type="Proteomes" id="UP000885680"/>
    </source>
</evidence>
<comment type="caution">
    <text evidence="10">The sequence shown here is derived from an EMBL/GenBank/DDBJ whole genome shotgun (WGS) entry which is preliminary data.</text>
</comment>
<protein>
    <submittedName>
        <fullName evidence="10">tRNA dihydrouridine synthase DusB</fullName>
    </submittedName>
</protein>
<feature type="domain" description="DUS-like FMN-binding" evidence="9">
    <location>
        <begin position="40"/>
        <end position="312"/>
    </location>
</feature>
<dbReference type="InterPro" id="IPR035587">
    <property type="entry name" value="DUS-like_FMN-bd"/>
</dbReference>
<dbReference type="EMBL" id="DRGN01000036">
    <property type="protein sequence ID" value="HET99327.1"/>
    <property type="molecule type" value="Genomic_DNA"/>
</dbReference>
<keyword evidence="3" id="KW-0285">Flavoprotein</keyword>
<comment type="similarity">
    <text evidence="2">Belongs to the Dus family.</text>
</comment>
<evidence type="ECO:0000256" key="6">
    <source>
        <dbReference type="ARBA" id="ARBA00022857"/>
    </source>
</evidence>
<dbReference type="PANTHER" id="PTHR45846:SF1">
    <property type="entry name" value="TRNA-DIHYDROURIDINE(47) SYNTHASE [NAD(P)(+)]-LIKE"/>
    <property type="match status" value="1"/>
</dbReference>
<dbReference type="Proteomes" id="UP000885680">
    <property type="component" value="Unassembled WGS sequence"/>
</dbReference>
<dbReference type="Gene3D" id="1.10.1200.80">
    <property type="entry name" value="Putative flavin oxidoreducatase, domain 2"/>
    <property type="match status" value="1"/>
</dbReference>
<keyword evidence="7" id="KW-0560">Oxidoreductase</keyword>
<dbReference type="NCBIfam" id="TIGR00737">
    <property type="entry name" value="nifR3_yhdG"/>
    <property type="match status" value="1"/>
</dbReference>
<evidence type="ECO:0000256" key="7">
    <source>
        <dbReference type="ARBA" id="ARBA00023002"/>
    </source>
</evidence>
<reference evidence="10" key="1">
    <citation type="journal article" date="2020" name="mSystems">
        <title>Genome- and Community-Level Interaction Insights into Carbon Utilization and Element Cycling Functions of Hydrothermarchaeota in Hydrothermal Sediment.</title>
        <authorList>
            <person name="Zhou Z."/>
            <person name="Liu Y."/>
            <person name="Xu W."/>
            <person name="Pan J."/>
            <person name="Luo Z.H."/>
            <person name="Li M."/>
        </authorList>
    </citation>
    <scope>NUCLEOTIDE SEQUENCE</scope>
    <source>
        <strain evidence="10">HyVt-347</strain>
    </source>
</reference>
<dbReference type="InterPro" id="IPR024036">
    <property type="entry name" value="tRNA-dHydroUridine_Synthase_C"/>
</dbReference>
<dbReference type="PROSITE" id="PS01136">
    <property type="entry name" value="UPF0034"/>
    <property type="match status" value="1"/>
</dbReference>
<evidence type="ECO:0000259" key="9">
    <source>
        <dbReference type="Pfam" id="PF01207"/>
    </source>
</evidence>
<dbReference type="InterPro" id="IPR013785">
    <property type="entry name" value="Aldolase_TIM"/>
</dbReference>
<dbReference type="GO" id="GO:0017150">
    <property type="term" value="F:tRNA dihydrouridine synthase activity"/>
    <property type="evidence" value="ECO:0007669"/>
    <property type="project" value="InterPro"/>
</dbReference>
<name>A0A9C9TG40_9HYPH</name>
<dbReference type="Gene3D" id="3.20.20.70">
    <property type="entry name" value="Aldolase class I"/>
    <property type="match status" value="1"/>
</dbReference>
<dbReference type="GO" id="GO:0003723">
    <property type="term" value="F:RNA binding"/>
    <property type="evidence" value="ECO:0007669"/>
    <property type="project" value="TreeGrafter"/>
</dbReference>
<dbReference type="GO" id="GO:0050660">
    <property type="term" value="F:flavin adenine dinucleotide binding"/>
    <property type="evidence" value="ECO:0007669"/>
    <property type="project" value="InterPro"/>
</dbReference>